<evidence type="ECO:0000256" key="3">
    <source>
        <dbReference type="ARBA" id="ARBA00022840"/>
    </source>
</evidence>
<dbReference type="PROSITE" id="PS50975">
    <property type="entry name" value="ATP_GRASP"/>
    <property type="match status" value="1"/>
</dbReference>
<organism evidence="6 7">
    <name type="scientific">Streptomyces coerulescens</name>
    <dbReference type="NCBI Taxonomy" id="29304"/>
    <lineage>
        <taxon>Bacteria</taxon>
        <taxon>Bacillati</taxon>
        <taxon>Actinomycetota</taxon>
        <taxon>Actinomycetes</taxon>
        <taxon>Kitasatosporales</taxon>
        <taxon>Streptomycetaceae</taxon>
        <taxon>Streptomyces</taxon>
    </lineage>
</organism>
<protein>
    <submittedName>
        <fullName evidence="6">Acetyl-CoA carboxylase biotin carboxylase subunit family protein</fullName>
    </submittedName>
</protein>
<accession>A0ABW0CJF5</accession>
<keyword evidence="2 4" id="KW-0547">Nucleotide-binding</keyword>
<dbReference type="Gene3D" id="3.30.470.20">
    <property type="entry name" value="ATP-grasp fold, B domain"/>
    <property type="match status" value="1"/>
</dbReference>
<proteinExistence type="predicted"/>
<evidence type="ECO:0000313" key="7">
    <source>
        <dbReference type="Proteomes" id="UP001596263"/>
    </source>
</evidence>
<feature type="domain" description="ATP-grasp" evidence="5">
    <location>
        <begin position="118"/>
        <end position="316"/>
    </location>
</feature>
<dbReference type="SUPFAM" id="SSF56059">
    <property type="entry name" value="Glutathione synthetase ATP-binding domain-like"/>
    <property type="match status" value="1"/>
</dbReference>
<name>A0ABW0CJF5_STRCD</name>
<dbReference type="Gene3D" id="3.40.50.20">
    <property type="match status" value="1"/>
</dbReference>
<evidence type="ECO:0000259" key="5">
    <source>
        <dbReference type="PROSITE" id="PS50975"/>
    </source>
</evidence>
<dbReference type="PANTHER" id="PTHR43585:SF2">
    <property type="entry name" value="ATP-GRASP ENZYME FSQD"/>
    <property type="match status" value="1"/>
</dbReference>
<comment type="caution">
    <text evidence="6">The sequence shown here is derived from an EMBL/GenBank/DDBJ whole genome shotgun (WGS) entry which is preliminary data.</text>
</comment>
<evidence type="ECO:0000313" key="6">
    <source>
        <dbReference type="EMBL" id="MFC5215362.1"/>
    </source>
</evidence>
<dbReference type="InterPro" id="IPR011761">
    <property type="entry name" value="ATP-grasp"/>
</dbReference>
<reference evidence="7" key="1">
    <citation type="journal article" date="2019" name="Int. J. Syst. Evol. Microbiol.">
        <title>The Global Catalogue of Microorganisms (GCM) 10K type strain sequencing project: providing services to taxonomists for standard genome sequencing and annotation.</title>
        <authorList>
            <consortium name="The Broad Institute Genomics Platform"/>
            <consortium name="The Broad Institute Genome Sequencing Center for Infectious Disease"/>
            <person name="Wu L."/>
            <person name="Ma J."/>
        </authorList>
    </citation>
    <scope>NUCLEOTIDE SEQUENCE [LARGE SCALE GENOMIC DNA]</scope>
    <source>
        <strain evidence="7">KCTC 42586</strain>
    </source>
</reference>
<evidence type="ECO:0000256" key="1">
    <source>
        <dbReference type="ARBA" id="ARBA00022598"/>
    </source>
</evidence>
<dbReference type="InterPro" id="IPR052032">
    <property type="entry name" value="ATP-dep_AA_Ligase"/>
</dbReference>
<dbReference type="EMBL" id="JBHSKM010000008">
    <property type="protein sequence ID" value="MFC5215362.1"/>
    <property type="molecule type" value="Genomic_DNA"/>
</dbReference>
<evidence type="ECO:0000256" key="2">
    <source>
        <dbReference type="ARBA" id="ARBA00022741"/>
    </source>
</evidence>
<evidence type="ECO:0000256" key="4">
    <source>
        <dbReference type="PROSITE-ProRule" id="PRU00409"/>
    </source>
</evidence>
<keyword evidence="7" id="KW-1185">Reference proteome</keyword>
<gene>
    <name evidence="6" type="ORF">ACFPQ9_16085</name>
</gene>
<dbReference type="PANTHER" id="PTHR43585">
    <property type="entry name" value="FUMIPYRROLE BIOSYNTHESIS PROTEIN C"/>
    <property type="match status" value="1"/>
</dbReference>
<dbReference type="RefSeq" id="WP_380853222.1">
    <property type="nucleotide sequence ID" value="NZ_JBHSKM010000008.1"/>
</dbReference>
<dbReference type="Gene3D" id="3.30.1490.20">
    <property type="entry name" value="ATP-grasp fold, A domain"/>
    <property type="match status" value="1"/>
</dbReference>
<dbReference type="InterPro" id="IPR013815">
    <property type="entry name" value="ATP_grasp_subdomain_1"/>
</dbReference>
<keyword evidence="1" id="KW-0436">Ligase</keyword>
<keyword evidence="3 4" id="KW-0067">ATP-binding</keyword>
<dbReference type="Proteomes" id="UP001596263">
    <property type="component" value="Unassembled WGS sequence"/>
</dbReference>
<sequence>MTVLVLHRGALADSPYHEWLAGYYGRIVLLASAGHLAPGETLPWEHEAYAHVEAFDDYDDHPDVERRALELAVKFGCGYVVACAERDLERAARIRAALDLPGARPAAVLPFRDKWEMKRVAARSGLPVAAQALLTGGGVLRDFVARHGLPVVVKPRRGAGSVGVRVLSEPAEAEAYDAAPVAAAADGEPAELVEAFVPGEMFHVDGLVLDGRIVTMWPFEYLFRLASFRVDRGSRLDLSLDPSDPLTARLLDFAERVLAALPRQRHHAFHIEVFRTPDDELVLCEAACRPPGAALRHVHRAMYGFDPAEAAVRAELALPAAPGAALTGERLAPQAMAGQLLIMKRPGRVRRLAHGVAESSGVTWHRTNAEPGGLLTAPKASSDVLTATVVRAADRAGCESRMRALGARILAETEIVPEG</sequence>